<dbReference type="InterPro" id="IPR001694">
    <property type="entry name" value="NADH_UbQ_OxRdtase_su1/FPO"/>
</dbReference>
<dbReference type="GO" id="GO:0005743">
    <property type="term" value="C:mitochondrial inner membrane"/>
    <property type="evidence" value="ECO:0007669"/>
    <property type="project" value="UniProtKB-SubCell"/>
</dbReference>
<keyword evidence="10 13" id="KW-0496">Mitochondrion</keyword>
<dbReference type="GO" id="GO:0009060">
    <property type="term" value="P:aerobic respiration"/>
    <property type="evidence" value="ECO:0007669"/>
    <property type="project" value="TreeGrafter"/>
</dbReference>
<comment type="similarity">
    <text evidence="3 12">Belongs to the complex I subunit 1 family.</text>
</comment>
<keyword evidence="9 13" id="KW-0830">Ubiquinone</keyword>
<dbReference type="InterPro" id="IPR018086">
    <property type="entry name" value="NADH_UbQ_OxRdtase_su1_CS"/>
</dbReference>
<keyword evidence="8 14" id="KW-1133">Transmembrane helix</keyword>
<keyword evidence="5" id="KW-0813">Transport</keyword>
<keyword evidence="6 12" id="KW-0812">Transmembrane</keyword>
<feature type="transmembrane region" description="Helical" evidence="14">
    <location>
        <begin position="296"/>
        <end position="314"/>
    </location>
</feature>
<feature type="transmembrane region" description="Helical" evidence="14">
    <location>
        <begin position="92"/>
        <end position="111"/>
    </location>
</feature>
<evidence type="ECO:0000256" key="3">
    <source>
        <dbReference type="ARBA" id="ARBA00010535"/>
    </source>
</evidence>
<evidence type="ECO:0000256" key="2">
    <source>
        <dbReference type="ARBA" id="ARBA00004448"/>
    </source>
</evidence>
<keyword evidence="11 14" id="KW-0472">Membrane</keyword>
<dbReference type="Pfam" id="PF00146">
    <property type="entry name" value="NADHdh"/>
    <property type="match status" value="1"/>
</dbReference>
<keyword evidence="7" id="KW-0999">Mitochondrion inner membrane</keyword>
<reference evidence="15" key="2">
    <citation type="submission" date="2014-03" db="EMBL/GenBank/DDBJ databases">
        <authorList>
            <person name="Dong W.-G."/>
            <person name="Song S."/>
            <person name="Guo X.-G."/>
            <person name="Jin D.-C."/>
            <person name="Yang Q."/>
            <person name="Barker S.C."/>
            <person name="Shao R."/>
        </authorList>
    </citation>
    <scope>NUCLEOTIDE SEQUENCE</scope>
    <source>
        <strain evidence="15">Sample #344</strain>
    </source>
</reference>
<evidence type="ECO:0000256" key="7">
    <source>
        <dbReference type="ARBA" id="ARBA00022792"/>
    </source>
</evidence>
<feature type="transmembrane region" description="Helical" evidence="14">
    <location>
        <begin position="238"/>
        <end position="260"/>
    </location>
</feature>
<reference evidence="15" key="1">
    <citation type="journal article" date="2014" name="BMC Genomics">
        <title>Fragmented mitochondrial genomes are present in both major clades of the blood-sucking lice (suborder Anoplura): evidence from two Hoplopleura rodent lice (family Hoplopleuridae).</title>
        <authorList>
            <person name="Dong W.G."/>
            <person name="Song S."/>
            <person name="Guo X.G."/>
            <person name="Jin D.C."/>
            <person name="Yang Q."/>
            <person name="Barker S.C."/>
            <person name="Shao R."/>
        </authorList>
    </citation>
    <scope>NUCLEOTIDE SEQUENCE</scope>
    <source>
        <strain evidence="15">Sample #344</strain>
    </source>
</reference>
<sequence length="315" mass="34636">MRTFIQKDASLSAIEYIQLNFLVTFISVLIAMVAMLIGVAFLSLFERKLMGTVQYRLGPNKVSGFYGICQPFSDAIKLASKQNPFPNSGESFLYSIAPVAMCFIYLSAWCIPLSFVCPSSKGLIILLVLLSCSALWQAVSGWAAHSSFSEIGSIRAIAQSVSFEIILSMSMLTFMFLSTSSMSNLNESGSLWLGSLNLLVTWMLTLALLAESGRSPFDLPEGESELVGGYLVDYGGSLYMLIFLAENLSCLLIAGIMSFVCIHPLNWCKCLTITVIIILIRSAMPRISFRDMMPIVWIMFMPSVISAMSLSVIMI</sequence>
<feature type="transmembrane region" description="Helical" evidence="14">
    <location>
        <begin position="189"/>
        <end position="210"/>
    </location>
</feature>
<gene>
    <name evidence="15" type="primary">nad1</name>
</gene>
<dbReference type="EMBL" id="KJ648935">
    <property type="protein sequence ID" value="AID54832.1"/>
    <property type="molecule type" value="Genomic_DNA"/>
</dbReference>
<accession>A0A075EB35</accession>
<comment type="subcellular location">
    <subcellularLocation>
        <location evidence="2 12">Mitochondrion inner membrane</location>
        <topology evidence="2 12">Multi-pass membrane protein</topology>
    </subcellularLocation>
</comment>
<dbReference type="GO" id="GO:0003954">
    <property type="term" value="F:NADH dehydrogenase activity"/>
    <property type="evidence" value="ECO:0007669"/>
    <property type="project" value="TreeGrafter"/>
</dbReference>
<geneLocation type="mitochondrion" evidence="15"/>
<dbReference type="GO" id="GO:0008137">
    <property type="term" value="F:NADH dehydrogenase (ubiquinone) activity"/>
    <property type="evidence" value="ECO:0007669"/>
    <property type="project" value="UniProtKB-EC"/>
</dbReference>
<name>A0A075EB35_9NEOP</name>
<evidence type="ECO:0000256" key="13">
    <source>
        <dbReference type="RuleBase" id="RU000473"/>
    </source>
</evidence>
<dbReference type="PROSITE" id="PS00668">
    <property type="entry name" value="COMPLEX1_ND1_2"/>
    <property type="match status" value="1"/>
</dbReference>
<organism evidence="15">
    <name type="scientific">Hoplopleura kitti</name>
    <dbReference type="NCBI Taxonomy" id="1511644"/>
    <lineage>
        <taxon>Eukaryota</taxon>
        <taxon>Metazoa</taxon>
        <taxon>Ecdysozoa</taxon>
        <taxon>Arthropoda</taxon>
        <taxon>Hexapoda</taxon>
        <taxon>Insecta</taxon>
        <taxon>Pterygota</taxon>
        <taxon>Neoptera</taxon>
        <taxon>Paraneoptera</taxon>
        <taxon>Psocodea</taxon>
        <taxon>Troctomorpha</taxon>
        <taxon>Phthiraptera</taxon>
        <taxon>Anoplura</taxon>
        <taxon>Hoplopleuridae</taxon>
        <taxon>Hoplopleura</taxon>
    </lineage>
</organism>
<evidence type="ECO:0000256" key="8">
    <source>
        <dbReference type="ARBA" id="ARBA00022989"/>
    </source>
</evidence>
<dbReference type="AlphaFoldDB" id="A0A075EB35"/>
<feature type="transmembrane region" description="Helical" evidence="14">
    <location>
        <begin position="123"/>
        <end position="144"/>
    </location>
</feature>
<evidence type="ECO:0000256" key="5">
    <source>
        <dbReference type="ARBA" id="ARBA00022448"/>
    </source>
</evidence>
<dbReference type="PANTHER" id="PTHR11432">
    <property type="entry name" value="NADH DEHYDROGENASE SUBUNIT 1"/>
    <property type="match status" value="1"/>
</dbReference>
<comment type="function">
    <text evidence="1">Core subunit of the mitochondrial membrane respiratory chain NADH dehydrogenase (Complex I) that is believed to belong to the minimal assembly required for catalysis. Complex I functions in the transfer of electrons from NADH to the respiratory chain. The immediate electron acceptor for the enzyme is believed to be ubiquinone.</text>
</comment>
<evidence type="ECO:0000256" key="11">
    <source>
        <dbReference type="ARBA" id="ARBA00023136"/>
    </source>
</evidence>
<keyword evidence="12" id="KW-0520">NAD</keyword>
<dbReference type="PANTHER" id="PTHR11432:SF3">
    <property type="entry name" value="NADH-UBIQUINONE OXIDOREDUCTASE CHAIN 1"/>
    <property type="match status" value="1"/>
</dbReference>
<dbReference type="EC" id="7.1.1.2" evidence="13"/>
<evidence type="ECO:0000256" key="9">
    <source>
        <dbReference type="ARBA" id="ARBA00023075"/>
    </source>
</evidence>
<evidence type="ECO:0000256" key="12">
    <source>
        <dbReference type="RuleBase" id="RU000471"/>
    </source>
</evidence>
<evidence type="ECO:0000313" key="15">
    <source>
        <dbReference type="EMBL" id="AID54832.1"/>
    </source>
</evidence>
<comment type="catalytic activity">
    <reaction evidence="13">
        <text>a ubiquinone + NADH + 5 H(+)(in) = a ubiquinol + NAD(+) + 4 H(+)(out)</text>
        <dbReference type="Rhea" id="RHEA:29091"/>
        <dbReference type="Rhea" id="RHEA-COMP:9565"/>
        <dbReference type="Rhea" id="RHEA-COMP:9566"/>
        <dbReference type="ChEBI" id="CHEBI:15378"/>
        <dbReference type="ChEBI" id="CHEBI:16389"/>
        <dbReference type="ChEBI" id="CHEBI:17976"/>
        <dbReference type="ChEBI" id="CHEBI:57540"/>
        <dbReference type="ChEBI" id="CHEBI:57945"/>
        <dbReference type="EC" id="7.1.1.2"/>
    </reaction>
</comment>
<evidence type="ECO:0000256" key="4">
    <source>
        <dbReference type="ARBA" id="ARBA00021009"/>
    </source>
</evidence>
<feature type="transmembrane region" description="Helical" evidence="14">
    <location>
        <begin position="21"/>
        <end position="45"/>
    </location>
</feature>
<evidence type="ECO:0000256" key="10">
    <source>
        <dbReference type="ARBA" id="ARBA00023128"/>
    </source>
</evidence>
<feature type="transmembrane region" description="Helical" evidence="14">
    <location>
        <begin position="267"/>
        <end position="284"/>
    </location>
</feature>
<proteinExistence type="inferred from homology"/>
<evidence type="ECO:0000256" key="1">
    <source>
        <dbReference type="ARBA" id="ARBA00003257"/>
    </source>
</evidence>
<protein>
    <recommendedName>
        <fullName evidence="4 13">NADH-ubiquinone oxidoreductase chain 1</fullName>
        <ecNumber evidence="13">7.1.1.2</ecNumber>
    </recommendedName>
</protein>
<feature type="transmembrane region" description="Helical" evidence="14">
    <location>
        <begin position="156"/>
        <end position="177"/>
    </location>
</feature>
<evidence type="ECO:0000256" key="6">
    <source>
        <dbReference type="ARBA" id="ARBA00022692"/>
    </source>
</evidence>
<evidence type="ECO:0000256" key="14">
    <source>
        <dbReference type="SAM" id="Phobius"/>
    </source>
</evidence>